<name>J9D6U5_9ZZZZ</name>
<dbReference type="EMBL" id="AMCI01000614">
    <property type="protein sequence ID" value="EJX08481.1"/>
    <property type="molecule type" value="Genomic_DNA"/>
</dbReference>
<accession>J9D6U5</accession>
<organism evidence="1">
    <name type="scientific">gut metagenome</name>
    <dbReference type="NCBI Taxonomy" id="749906"/>
    <lineage>
        <taxon>unclassified sequences</taxon>
        <taxon>metagenomes</taxon>
        <taxon>organismal metagenomes</taxon>
    </lineage>
</organism>
<evidence type="ECO:0000313" key="1">
    <source>
        <dbReference type="EMBL" id="EJX08481.1"/>
    </source>
</evidence>
<sequence length="476" mass="53310">MKLRCSAIISKIIRLSLQVSTSRRTTNKIHSFSFQPAGFHIFVYLYQPKLPIMKKILCGLLACTLSLTACSDEEGAYLLQRSDITLFAPQGSFVAQVGKPFCIKVKSVSDEGLSYRWYNGNHLIAQTKDLEYTFLQKGQYHLKLVVTQGERSFEYAAVVEVKGEGDAPSDKSSPYITRVLDYRPAPGQFVNELPTYQEGDTQEDINRKVLDAIGNNNMGTISLGGYGGYVIVGFDHTLRNVAGKRDFRILGNAFEGNGNAQLPEGNAEPGIIMVSEDSNRNGIADDEWYEIAGSAHRDPQGESWIDLAKAAGNDVNLYMEYAITYHRPHKEPETAEDFSHYIRWEDNQGHSGFRKKNSYHAQPYFPQWITDDQLTFQGTCLPQNGIDYNGDGSYFVNYKMRYGYADNVANNNKEATIDIDWAVDAQGKSVQLAGIDFIKIYTGVNQENGWIGECSTEITGIEDLHILKEDINSEVP</sequence>
<dbReference type="SUPFAM" id="SSF49299">
    <property type="entry name" value="PKD domain"/>
    <property type="match status" value="1"/>
</dbReference>
<comment type="caution">
    <text evidence="1">The sequence shown here is derived from an EMBL/GenBank/DDBJ whole genome shotgun (WGS) entry which is preliminary data.</text>
</comment>
<gene>
    <name evidence="1" type="ORF">EVA_03408</name>
</gene>
<dbReference type="AlphaFoldDB" id="J9D6U5"/>
<proteinExistence type="predicted"/>
<dbReference type="InterPro" id="IPR035986">
    <property type="entry name" value="PKD_dom_sf"/>
</dbReference>
<reference evidence="1" key="1">
    <citation type="journal article" date="2012" name="PLoS ONE">
        <title>Gene sets for utilization of primary and secondary nutrition supplies in the distal gut of endangered iberian lynx.</title>
        <authorList>
            <person name="Alcaide M."/>
            <person name="Messina E."/>
            <person name="Richter M."/>
            <person name="Bargiela R."/>
            <person name="Peplies J."/>
            <person name="Huws S.A."/>
            <person name="Newbold C.J."/>
            <person name="Golyshin P.N."/>
            <person name="Simon M.A."/>
            <person name="Lopez G."/>
            <person name="Yakimov M.M."/>
            <person name="Ferrer M."/>
        </authorList>
    </citation>
    <scope>NUCLEOTIDE SEQUENCE</scope>
</reference>
<protein>
    <submittedName>
        <fullName evidence="1">Cell surface protein</fullName>
    </submittedName>
</protein>